<dbReference type="SUPFAM" id="SSF51316">
    <property type="entry name" value="Mss4-like"/>
    <property type="match status" value="1"/>
</dbReference>
<evidence type="ECO:0000256" key="2">
    <source>
        <dbReference type="ARBA" id="ARBA00022723"/>
    </source>
</evidence>
<dbReference type="EMBL" id="FORA01000005">
    <property type="protein sequence ID" value="SFJ65316.1"/>
    <property type="molecule type" value="Genomic_DNA"/>
</dbReference>
<accession>A0A1I3T6M0</accession>
<dbReference type="Gene3D" id="3.90.1590.10">
    <property type="entry name" value="glutathione-dependent formaldehyde- activating enzyme (gfa)"/>
    <property type="match status" value="1"/>
</dbReference>
<keyword evidence="3" id="KW-0862">Zinc</keyword>
<dbReference type="Proteomes" id="UP000199110">
    <property type="component" value="Unassembled WGS sequence"/>
</dbReference>
<evidence type="ECO:0000313" key="7">
    <source>
        <dbReference type="Proteomes" id="UP000199110"/>
    </source>
</evidence>
<sequence length="132" mass="14735">MLDGSCCCGTVRFQLTAEPSMMGTCHCIRCRKVGASTIVFVRKEDLKWVSGKENVQLFKAVPPYRYDRCFCRTCGTSLGEILSDMDSFPIAANAIDSELTVRNGLHEFVNEKPSWYEICDDARQSGDHPPSS</sequence>
<organism evidence="6 7">
    <name type="scientific">Jannaschia pohangensis</name>
    <dbReference type="NCBI Taxonomy" id="390807"/>
    <lineage>
        <taxon>Bacteria</taxon>
        <taxon>Pseudomonadati</taxon>
        <taxon>Pseudomonadota</taxon>
        <taxon>Alphaproteobacteria</taxon>
        <taxon>Rhodobacterales</taxon>
        <taxon>Roseobacteraceae</taxon>
        <taxon>Jannaschia</taxon>
    </lineage>
</organism>
<keyword evidence="2" id="KW-0479">Metal-binding</keyword>
<dbReference type="OrthoDB" id="9807246at2"/>
<reference evidence="6 7" key="1">
    <citation type="submission" date="2016-10" db="EMBL/GenBank/DDBJ databases">
        <authorList>
            <person name="de Groot N.N."/>
        </authorList>
    </citation>
    <scope>NUCLEOTIDE SEQUENCE [LARGE SCALE GENOMIC DNA]</scope>
    <source>
        <strain evidence="6 7">DSM 19073</strain>
    </source>
</reference>
<dbReference type="PANTHER" id="PTHR33337:SF40">
    <property type="entry name" value="CENP-V_GFA DOMAIN-CONTAINING PROTEIN-RELATED"/>
    <property type="match status" value="1"/>
</dbReference>
<name>A0A1I3T6M0_9RHOB</name>
<comment type="similarity">
    <text evidence="1">Belongs to the Gfa family.</text>
</comment>
<dbReference type="GO" id="GO:0046872">
    <property type="term" value="F:metal ion binding"/>
    <property type="evidence" value="ECO:0007669"/>
    <property type="project" value="UniProtKB-KW"/>
</dbReference>
<evidence type="ECO:0000259" key="5">
    <source>
        <dbReference type="PROSITE" id="PS51891"/>
    </source>
</evidence>
<dbReference type="RefSeq" id="WP_092783920.1">
    <property type="nucleotide sequence ID" value="NZ_FORA01000005.1"/>
</dbReference>
<evidence type="ECO:0000256" key="1">
    <source>
        <dbReference type="ARBA" id="ARBA00005495"/>
    </source>
</evidence>
<protein>
    <submittedName>
        <fullName evidence="6">Uncharacterized conserved protein</fullName>
    </submittedName>
</protein>
<dbReference type="STRING" id="390807.SAMN04488095_3274"/>
<feature type="domain" description="CENP-V/GFA" evidence="5">
    <location>
        <begin position="2"/>
        <end position="117"/>
    </location>
</feature>
<dbReference type="AlphaFoldDB" id="A0A1I3T6M0"/>
<dbReference type="InterPro" id="IPR011057">
    <property type="entry name" value="Mss4-like_sf"/>
</dbReference>
<dbReference type="PROSITE" id="PS51891">
    <property type="entry name" value="CENP_V_GFA"/>
    <property type="match status" value="1"/>
</dbReference>
<dbReference type="InterPro" id="IPR006913">
    <property type="entry name" value="CENP-V/GFA"/>
</dbReference>
<keyword evidence="7" id="KW-1185">Reference proteome</keyword>
<dbReference type="PANTHER" id="PTHR33337">
    <property type="entry name" value="GFA DOMAIN-CONTAINING PROTEIN"/>
    <property type="match status" value="1"/>
</dbReference>
<gene>
    <name evidence="6" type="ORF">SAMN04488095_3274</name>
</gene>
<dbReference type="GO" id="GO:0016846">
    <property type="term" value="F:carbon-sulfur lyase activity"/>
    <property type="evidence" value="ECO:0007669"/>
    <property type="project" value="InterPro"/>
</dbReference>
<evidence type="ECO:0000256" key="4">
    <source>
        <dbReference type="ARBA" id="ARBA00023239"/>
    </source>
</evidence>
<evidence type="ECO:0000313" key="6">
    <source>
        <dbReference type="EMBL" id="SFJ65316.1"/>
    </source>
</evidence>
<dbReference type="Pfam" id="PF04828">
    <property type="entry name" value="GFA"/>
    <property type="match status" value="1"/>
</dbReference>
<evidence type="ECO:0000256" key="3">
    <source>
        <dbReference type="ARBA" id="ARBA00022833"/>
    </source>
</evidence>
<keyword evidence="4" id="KW-0456">Lyase</keyword>
<proteinExistence type="inferred from homology"/>